<dbReference type="InterPro" id="IPR041581">
    <property type="entry name" value="Glyoxalase_6"/>
</dbReference>
<proteinExistence type="predicted"/>
<dbReference type="CDD" id="cd07262">
    <property type="entry name" value="VOC_like"/>
    <property type="match status" value="1"/>
</dbReference>
<evidence type="ECO:0000313" key="2">
    <source>
        <dbReference type="EMBL" id="MBU8875790.1"/>
    </source>
</evidence>
<keyword evidence="3" id="KW-1185">Reference proteome</keyword>
<dbReference type="PANTHER" id="PTHR35006:SF1">
    <property type="entry name" value="BLL2941 PROTEIN"/>
    <property type="match status" value="1"/>
</dbReference>
<dbReference type="Proteomes" id="UP000727907">
    <property type="component" value="Unassembled WGS sequence"/>
</dbReference>
<dbReference type="RefSeq" id="WP_216964114.1">
    <property type="nucleotide sequence ID" value="NZ_JAHOPB010000002.1"/>
</dbReference>
<dbReference type="PANTHER" id="PTHR35006">
    <property type="entry name" value="GLYOXALASE FAMILY PROTEIN (AFU_ORTHOLOGUE AFUA_5G14830)"/>
    <property type="match status" value="1"/>
</dbReference>
<sequence>MFSHVTIGSNDVGRAKAFYDALLQPLGLVRHMDYPNAVGYGPAGGRPQLWVLSPLDKNAASVGNGITIGLEAPDRGAVDAAHKAALTAGGTDEGAPGLRAHYHPNYYGGYLRDLDGNKICVVCHRKP</sequence>
<dbReference type="EMBL" id="JAHOPB010000002">
    <property type="protein sequence ID" value="MBU8875790.1"/>
    <property type="molecule type" value="Genomic_DNA"/>
</dbReference>
<protein>
    <submittedName>
        <fullName evidence="2">VOC family protein</fullName>
    </submittedName>
</protein>
<comment type="caution">
    <text evidence="2">The sequence shown here is derived from an EMBL/GenBank/DDBJ whole genome shotgun (WGS) entry which is preliminary data.</text>
</comment>
<accession>A0ABS6IRI2</accession>
<evidence type="ECO:0000313" key="3">
    <source>
        <dbReference type="Proteomes" id="UP000727907"/>
    </source>
</evidence>
<feature type="domain" description="Glyoxalase-like" evidence="1">
    <location>
        <begin position="5"/>
        <end position="122"/>
    </location>
</feature>
<organism evidence="2 3">
    <name type="scientific">Reyranella humidisoli</name>
    <dbReference type="NCBI Taxonomy" id="2849149"/>
    <lineage>
        <taxon>Bacteria</taxon>
        <taxon>Pseudomonadati</taxon>
        <taxon>Pseudomonadota</taxon>
        <taxon>Alphaproteobacteria</taxon>
        <taxon>Hyphomicrobiales</taxon>
        <taxon>Reyranellaceae</taxon>
        <taxon>Reyranella</taxon>
    </lineage>
</organism>
<gene>
    <name evidence="2" type="ORF">KQ910_18600</name>
</gene>
<evidence type="ECO:0000259" key="1">
    <source>
        <dbReference type="Pfam" id="PF18029"/>
    </source>
</evidence>
<reference evidence="2 3" key="1">
    <citation type="submission" date="2021-06" db="EMBL/GenBank/DDBJ databases">
        <authorList>
            <person name="Lee D.H."/>
        </authorList>
    </citation>
    <scope>NUCLEOTIDE SEQUENCE [LARGE SCALE GENOMIC DNA]</scope>
    <source>
        <strain evidence="2 3">MMS21-HV4-11</strain>
    </source>
</reference>
<dbReference type="Pfam" id="PF18029">
    <property type="entry name" value="Glyoxalase_6"/>
    <property type="match status" value="1"/>
</dbReference>
<name>A0ABS6IRI2_9HYPH</name>